<accession>A0ABR0EIW4</accession>
<evidence type="ECO:0008006" key="5">
    <source>
        <dbReference type="Google" id="ProtNLM"/>
    </source>
</evidence>
<feature type="compositionally biased region" description="Basic and acidic residues" evidence="2">
    <location>
        <begin position="784"/>
        <end position="799"/>
    </location>
</feature>
<dbReference type="Proteomes" id="UP001305779">
    <property type="component" value="Unassembled WGS sequence"/>
</dbReference>
<dbReference type="PANTHER" id="PTHR39597">
    <property type="entry name" value="UBA DOMAIN-CONTAINING PROTEIN RUP1"/>
    <property type="match status" value="1"/>
</dbReference>
<keyword evidence="1" id="KW-0175">Coiled coil</keyword>
<protein>
    <recommendedName>
        <fullName evidence="5">UBA domain-containing protein</fullName>
    </recommendedName>
</protein>
<feature type="region of interest" description="Disordered" evidence="2">
    <location>
        <begin position="1"/>
        <end position="25"/>
    </location>
</feature>
<dbReference type="Pfam" id="PF14555">
    <property type="entry name" value="UBA_4"/>
    <property type="match status" value="1"/>
</dbReference>
<proteinExistence type="predicted"/>
<gene>
    <name evidence="3" type="ORF">PRZ48_007278</name>
</gene>
<reference evidence="3 4" key="1">
    <citation type="journal article" date="2023" name="G3 (Bethesda)">
        <title>A chromosome-level genome assembly of Zasmidium syzygii isolated from banana leaves.</title>
        <authorList>
            <person name="van Westerhoven A.C."/>
            <person name="Mehrabi R."/>
            <person name="Talebi R."/>
            <person name="Steentjes M.B.F."/>
            <person name="Corcolon B."/>
            <person name="Chong P.A."/>
            <person name="Kema G.H.J."/>
            <person name="Seidl M.F."/>
        </authorList>
    </citation>
    <scope>NUCLEOTIDE SEQUENCE [LARGE SCALE GENOMIC DNA]</scope>
    <source>
        <strain evidence="3 4">P124</strain>
    </source>
</reference>
<feature type="coiled-coil region" evidence="1">
    <location>
        <begin position="559"/>
        <end position="593"/>
    </location>
</feature>
<keyword evidence="4" id="KW-1185">Reference proteome</keyword>
<comment type="caution">
    <text evidence="3">The sequence shown here is derived from an EMBL/GenBank/DDBJ whole genome shotgun (WGS) entry which is preliminary data.</text>
</comment>
<evidence type="ECO:0000256" key="2">
    <source>
        <dbReference type="SAM" id="MobiDB-lite"/>
    </source>
</evidence>
<dbReference type="CDD" id="cd14273">
    <property type="entry name" value="UBA_TAP-C_like"/>
    <property type="match status" value="1"/>
</dbReference>
<dbReference type="InterPro" id="IPR055335">
    <property type="entry name" value="Ucp6/RUP1"/>
</dbReference>
<feature type="compositionally biased region" description="Polar residues" evidence="2">
    <location>
        <begin position="145"/>
        <end position="159"/>
    </location>
</feature>
<dbReference type="PANTHER" id="PTHR39597:SF1">
    <property type="entry name" value="UBA DOMAIN-CONTAINING PROTEIN RUP1"/>
    <property type="match status" value="1"/>
</dbReference>
<dbReference type="PROSITE" id="PS50330">
    <property type="entry name" value="UIM"/>
    <property type="match status" value="1"/>
</dbReference>
<evidence type="ECO:0000313" key="3">
    <source>
        <dbReference type="EMBL" id="KAK4501469.1"/>
    </source>
</evidence>
<feature type="region of interest" description="Disordered" evidence="2">
    <location>
        <begin position="784"/>
        <end position="857"/>
    </location>
</feature>
<sequence length="857" mass="95024">MAPKRPLITYGKQQHPKKRRTLPPSFWELNNNEVSASMAFAPSSFKPEPLIPKRPNSQKAATMAVEPDQDSISSLCIITGCDPDTARRFLRVKQNNVDQAANALLDGEDISKLEQSETWDESAWAADREGNQNLHPLGASAAPTRGNSPAPSLGLQQPTNKHDEDSDLARALAMSRGDVDMPFVQESGVVKQDGSEVKFGPATRDQYDPAQWSMVPASQEIVPDVPAERRKYDGEGPRFLKHLPDGDYTPNLITICHSIAKLREAFYLRNYVKHDYGSEPDWWRGHPIPMPRIVHTSDGSSAEPDSDKYDELISEVQRLTAFLDCSQRSYASIGGITQSDMIKNNEASSSRPDTLMELFLQCWMEAAGSRLGAPDDFRSLFTTIVGTTAAAGMSDTNMRVVDLTVKPREGTTDLLELLDNHLWDTDPNDEEMPDNYIEEPADFIVIRVQHSSPDATRLGLEIPASLPIDKYLKENVDSTRDIRYQMMQGKRRVAKIDEIEMKLKSLQHPKNSTQVEARQVLNHAIGHFSGKNRKDAEDADMTNSASIAHDEPEHYPDVAKKLEQLAASIDKKLEVLAEEREKTQKAVSELSKASVDLKFPETHPRYTLRGVATKPNITYVLSATEGEDKDITNSDEDTTPPGHQWWRIAYEVSGSSASIIKVRSGDFDVLRAVELEHSSALLVYGNEEACDRQEYYTAAVPDALREFVEKDNHQFQQELEDANLPSYSIINDDIPRKSIERTSMDSLKVAGDSDEERLLDDDALTQQHHGFGLGYDVKSVGMDGAERPRTPVDEIHLGPEESILPNSTNEMVQKPDHQPFVPRPGTAGDTAMGGMESQDDGVGGASHVEDAGAGGSK</sequence>
<evidence type="ECO:0000313" key="4">
    <source>
        <dbReference type="Proteomes" id="UP001305779"/>
    </source>
</evidence>
<organism evidence="3 4">
    <name type="scientific">Zasmidium cellare</name>
    <name type="common">Wine cellar mold</name>
    <name type="synonym">Racodium cellare</name>
    <dbReference type="NCBI Taxonomy" id="395010"/>
    <lineage>
        <taxon>Eukaryota</taxon>
        <taxon>Fungi</taxon>
        <taxon>Dikarya</taxon>
        <taxon>Ascomycota</taxon>
        <taxon>Pezizomycotina</taxon>
        <taxon>Dothideomycetes</taxon>
        <taxon>Dothideomycetidae</taxon>
        <taxon>Mycosphaerellales</taxon>
        <taxon>Mycosphaerellaceae</taxon>
        <taxon>Zasmidium</taxon>
    </lineage>
</organism>
<dbReference type="InterPro" id="IPR003903">
    <property type="entry name" value="UIM_dom"/>
</dbReference>
<feature type="region of interest" description="Disordered" evidence="2">
    <location>
        <begin position="527"/>
        <end position="554"/>
    </location>
</feature>
<evidence type="ECO:0000256" key="1">
    <source>
        <dbReference type="SAM" id="Coils"/>
    </source>
</evidence>
<name>A0ABR0EIW4_ZASCE</name>
<feature type="region of interest" description="Disordered" evidence="2">
    <location>
        <begin position="131"/>
        <end position="165"/>
    </location>
</feature>
<dbReference type="EMBL" id="JAXOVC010000005">
    <property type="protein sequence ID" value="KAK4501469.1"/>
    <property type="molecule type" value="Genomic_DNA"/>
</dbReference>